<reference evidence="1 2" key="1">
    <citation type="journal article" date="2012" name="J. Bacteriol.">
        <title>Complete Genome Sequence of the Naphthalene-Degrading Pseudomonas putida Strain ND6.</title>
        <authorList>
            <person name="Li S."/>
            <person name="Zhao H."/>
            <person name="Li Y."/>
            <person name="Niu S."/>
            <person name="Cai B."/>
        </authorList>
    </citation>
    <scope>NUCLEOTIDE SEQUENCE [LARGE SCALE GENOMIC DNA]</scope>
    <source>
        <strain evidence="1 2">ND6</strain>
    </source>
</reference>
<proteinExistence type="predicted"/>
<name>I3V2C5_PSEPU</name>
<dbReference type="KEGG" id="ppi:YSA_09472"/>
<organism evidence="1 2">
    <name type="scientific">Pseudomonas putida ND6</name>
    <dbReference type="NCBI Taxonomy" id="231023"/>
    <lineage>
        <taxon>Bacteria</taxon>
        <taxon>Pseudomonadati</taxon>
        <taxon>Pseudomonadota</taxon>
        <taxon>Gammaproteobacteria</taxon>
        <taxon>Pseudomonadales</taxon>
        <taxon>Pseudomonadaceae</taxon>
        <taxon>Pseudomonas</taxon>
    </lineage>
</organism>
<evidence type="ECO:0000313" key="2">
    <source>
        <dbReference type="Proteomes" id="UP000005268"/>
    </source>
</evidence>
<sequence>MPQHKEVHLPLAPAKCNFCSVIDHFSPCKHGPCTVDRRPSTDPCPPYKEFTCKGSAPAPAWTCPPSAWAPGQ</sequence>
<protein>
    <submittedName>
        <fullName evidence="1">Uncharacterized protein</fullName>
    </submittedName>
</protein>
<dbReference type="Proteomes" id="UP000005268">
    <property type="component" value="Chromosome"/>
</dbReference>
<accession>I3V2C5</accession>
<gene>
    <name evidence="1" type="ORF">YSA_09472</name>
</gene>
<dbReference type="HOGENOM" id="CLU_2719283_0_0_6"/>
<evidence type="ECO:0000313" key="1">
    <source>
        <dbReference type="EMBL" id="AFK71896.1"/>
    </source>
</evidence>
<dbReference type="EMBL" id="CP003588">
    <property type="protein sequence ID" value="AFK71896.1"/>
    <property type="molecule type" value="Genomic_DNA"/>
</dbReference>
<dbReference type="AlphaFoldDB" id="I3V2C5"/>